<dbReference type="Proteomes" id="UP000077671">
    <property type="component" value="Unassembled WGS sequence"/>
</dbReference>
<dbReference type="AlphaFoldDB" id="A0A177UUY4"/>
<accession>A0A177UUY4</accession>
<evidence type="ECO:0000313" key="4">
    <source>
        <dbReference type="Proteomes" id="UP000836402"/>
    </source>
</evidence>
<dbReference type="PANTHER" id="PTHR15460:SF3">
    <property type="entry name" value="PEROXISOMAL MEMBRANE PROTEIN 4"/>
    <property type="match status" value="1"/>
</dbReference>
<reference evidence="2" key="2">
    <citation type="journal article" date="2019" name="IMA Fungus">
        <title>Genome sequencing and comparison of five Tilletia species to identify candidate genes for the detection of regulated species infecting wheat.</title>
        <authorList>
            <person name="Nguyen H.D.T."/>
            <person name="Sultana T."/>
            <person name="Kesanakurti P."/>
            <person name="Hambleton S."/>
        </authorList>
    </citation>
    <scope>NUCLEOTIDE SEQUENCE</scope>
    <source>
        <strain evidence="2">DAOMC 238032</strain>
    </source>
</reference>
<evidence type="ECO:0000313" key="1">
    <source>
        <dbReference type="EMBL" id="CAD6909831.1"/>
    </source>
</evidence>
<reference evidence="2" key="1">
    <citation type="submission" date="2016-04" db="EMBL/GenBank/DDBJ databases">
        <authorList>
            <person name="Nguyen H.D."/>
            <person name="Kesanakurti P."/>
            <person name="Cullis J."/>
            <person name="Levesque C.A."/>
            <person name="Hambleton S."/>
        </authorList>
    </citation>
    <scope>NUCLEOTIDE SEQUENCE</scope>
    <source>
        <strain evidence="2">DAOMC 238032</strain>
    </source>
</reference>
<dbReference type="GO" id="GO:0005778">
    <property type="term" value="C:peroxisomal membrane"/>
    <property type="evidence" value="ECO:0007669"/>
    <property type="project" value="TreeGrafter"/>
</dbReference>
<evidence type="ECO:0000313" key="3">
    <source>
        <dbReference type="Proteomes" id="UP000077671"/>
    </source>
</evidence>
<evidence type="ECO:0008006" key="5">
    <source>
        <dbReference type="Google" id="ProtNLM"/>
    </source>
</evidence>
<dbReference type="PIRSF" id="PIRSF013674">
    <property type="entry name" value="PXMP4"/>
    <property type="match status" value="1"/>
</dbReference>
<proteinExistence type="predicted"/>
<dbReference type="Proteomes" id="UP000836402">
    <property type="component" value="Unassembled WGS sequence"/>
</dbReference>
<comment type="caution">
    <text evidence="2">The sequence shown here is derived from an EMBL/GenBank/DDBJ whole genome shotgun (WGS) entry which is preliminary data.</text>
</comment>
<evidence type="ECO:0000313" key="2">
    <source>
        <dbReference type="EMBL" id="KAE8262861.1"/>
    </source>
</evidence>
<organism evidence="2 3">
    <name type="scientific">Tilletia caries</name>
    <name type="common">wheat bunt fungus</name>
    <dbReference type="NCBI Taxonomy" id="13290"/>
    <lineage>
        <taxon>Eukaryota</taxon>
        <taxon>Fungi</taxon>
        <taxon>Dikarya</taxon>
        <taxon>Basidiomycota</taxon>
        <taxon>Ustilaginomycotina</taxon>
        <taxon>Exobasidiomycetes</taxon>
        <taxon>Tilletiales</taxon>
        <taxon>Tilletiaceae</taxon>
        <taxon>Tilletia</taxon>
    </lineage>
</organism>
<gene>
    <name evidence="2" type="ORF">A4X03_0g2118</name>
    <name evidence="1" type="ORF">JKIAZH3_G6183</name>
</gene>
<dbReference type="PANTHER" id="PTHR15460">
    <property type="entry name" value="PEROXISOMAL MEMBRANE PROTEIN 4"/>
    <property type="match status" value="1"/>
</dbReference>
<protein>
    <recommendedName>
        <fullName evidence="5">Peroxisomal membrane protein 4</fullName>
    </recommendedName>
</protein>
<dbReference type="InterPro" id="IPR019531">
    <property type="entry name" value="Pmp4"/>
</dbReference>
<sequence>MSGTVDFVRQQLEAIALDPRYKEPLIILKAARNGLVYGAKIRFPHALVMSILFGRGSWKDRIQFIITATRTHAFALAKFASLYKLLLLIVRKAHGGKERPLDSALAGLVGGWVTFRNRNSINEQVILYATGRDLMSLLPRADVPKEKYPPGRPRPVDPIAFEIFAAVSWAFAMWTHANRREALNGGMVSSMDYLYHNANRWDSLRNLFWHNT</sequence>
<dbReference type="EMBL" id="LWDD02000194">
    <property type="protein sequence ID" value="KAE8262861.1"/>
    <property type="molecule type" value="Genomic_DNA"/>
</dbReference>
<dbReference type="EMBL" id="CAJHJG010001164">
    <property type="protein sequence ID" value="CAD6909831.1"/>
    <property type="molecule type" value="Genomic_DNA"/>
</dbReference>
<name>A0A177UUY4_9BASI</name>
<reference evidence="1" key="3">
    <citation type="submission" date="2020-10" db="EMBL/GenBank/DDBJ databases">
        <authorList>
            <person name="Sedaghatjoo S."/>
        </authorList>
    </citation>
    <scope>NUCLEOTIDE SEQUENCE</scope>
    <source>
        <strain evidence="1">AZH3</strain>
    </source>
</reference>
<keyword evidence="4" id="KW-1185">Reference proteome</keyword>
<dbReference type="Pfam" id="PF02466">
    <property type="entry name" value="Tim17"/>
    <property type="match status" value="1"/>
</dbReference>